<sequence length="114" mass="12772">MDFPYTTETGTVFTGVSDPVWADAGHTIINCTLSTEQFGDIPFTATTYDSMVYGPLLFDMLKDTAADYVRPDVTIEDLQEQFDKIWPDVVLGLADQATIDLATNLRRQIKVMQE</sequence>
<reference evidence="1" key="1">
    <citation type="submission" date="2021-11" db="EMBL/GenBank/DDBJ databases">
        <title>Complete genome sequence of Pseudomonas phage Eisa9.</title>
        <authorList>
            <person name="Korniienko N."/>
            <person name="Kharina A."/>
            <person name="Zrelovs N."/>
            <person name="Jindrichova B."/>
            <person name="Moravec T."/>
            <person name="Budzanivska I."/>
            <person name="Burketova L."/>
            <person name="Kalachova T."/>
        </authorList>
    </citation>
    <scope>NUCLEOTIDE SEQUENCE</scope>
</reference>
<protein>
    <submittedName>
        <fullName evidence="1">Tail fiber assembly protein</fullName>
    </submittedName>
</protein>
<organism evidence="1 2">
    <name type="scientific">Pseudomonas phage Eisa9</name>
    <dbReference type="NCBI Taxonomy" id="2900148"/>
    <lineage>
        <taxon>Viruses</taxon>
        <taxon>Duplodnaviria</taxon>
        <taxon>Heunggongvirae</taxon>
        <taxon>Uroviricota</taxon>
        <taxon>Caudoviricetes</taxon>
        <taxon>Autographivirales</taxon>
        <taxon>Autonotataviridae</taxon>
        <taxon>Pollyceevirus</taxon>
        <taxon>Pollyceevirus Eisa9</taxon>
    </lineage>
</organism>
<dbReference type="Proteomes" id="UP000828016">
    <property type="component" value="Segment"/>
</dbReference>
<keyword evidence="2" id="KW-1185">Reference proteome</keyword>
<name>A0AAE9C943_9CAUD</name>
<dbReference type="EMBL" id="OL581612">
    <property type="protein sequence ID" value="UGL61144.1"/>
    <property type="molecule type" value="Genomic_DNA"/>
</dbReference>
<evidence type="ECO:0000313" key="1">
    <source>
        <dbReference type="EMBL" id="UGL61144.1"/>
    </source>
</evidence>
<evidence type="ECO:0000313" key="2">
    <source>
        <dbReference type="Proteomes" id="UP000828016"/>
    </source>
</evidence>
<proteinExistence type="predicted"/>
<accession>A0AAE9C943</accession>